<dbReference type="SMART" id="SM00903">
    <property type="entry name" value="Flavin_Reduct"/>
    <property type="match status" value="1"/>
</dbReference>
<dbReference type="PANTHER" id="PTHR30466">
    <property type="entry name" value="FLAVIN REDUCTASE"/>
    <property type="match status" value="1"/>
</dbReference>
<dbReference type="Proteomes" id="UP000263377">
    <property type="component" value="Unassembled WGS sequence"/>
</dbReference>
<dbReference type="InterPro" id="IPR050268">
    <property type="entry name" value="NADH-dep_flavin_reductase"/>
</dbReference>
<evidence type="ECO:0000313" key="4">
    <source>
        <dbReference type="Proteomes" id="UP000263377"/>
    </source>
</evidence>
<dbReference type="PANTHER" id="PTHR30466:SF1">
    <property type="entry name" value="FMN REDUCTASE (NADH) RUTF"/>
    <property type="match status" value="1"/>
</dbReference>
<proteinExistence type="predicted"/>
<keyword evidence="4" id="KW-1185">Reference proteome</keyword>
<comment type="caution">
    <text evidence="3">The sequence shown here is derived from an EMBL/GenBank/DDBJ whole genome shotgun (WGS) entry which is preliminary data.</text>
</comment>
<dbReference type="GO" id="GO:0010181">
    <property type="term" value="F:FMN binding"/>
    <property type="evidence" value="ECO:0007669"/>
    <property type="project" value="InterPro"/>
</dbReference>
<accession>A0A373A5I7</accession>
<evidence type="ECO:0000259" key="2">
    <source>
        <dbReference type="SMART" id="SM00903"/>
    </source>
</evidence>
<keyword evidence="1" id="KW-0560">Oxidoreductase</keyword>
<dbReference type="Gene3D" id="2.30.110.10">
    <property type="entry name" value="Electron Transport, Fmn-binding Protein, Chain A"/>
    <property type="match status" value="1"/>
</dbReference>
<organism evidence="3 4">
    <name type="scientific">Kitasatospora xanthocidica</name>
    <dbReference type="NCBI Taxonomy" id="83382"/>
    <lineage>
        <taxon>Bacteria</taxon>
        <taxon>Bacillati</taxon>
        <taxon>Actinomycetota</taxon>
        <taxon>Actinomycetes</taxon>
        <taxon>Kitasatosporales</taxon>
        <taxon>Streptomycetaceae</taxon>
        <taxon>Kitasatospora</taxon>
    </lineage>
</organism>
<gene>
    <name evidence="3" type="ORF">DR950_34750</name>
</gene>
<evidence type="ECO:0000313" key="3">
    <source>
        <dbReference type="EMBL" id="RGD63343.1"/>
    </source>
</evidence>
<reference evidence="3 4" key="1">
    <citation type="submission" date="2018-08" db="EMBL/GenBank/DDBJ databases">
        <title>Diversity &amp; Physiological Properties of Lignin-Decomposing Actinobacteria from Soil.</title>
        <authorList>
            <person name="Roh S.G."/>
            <person name="Kim S.B."/>
        </authorList>
    </citation>
    <scope>NUCLEOTIDE SEQUENCE [LARGE SCALE GENOMIC DNA]</scope>
    <source>
        <strain evidence="3 4">MMS17-GH009</strain>
    </source>
</reference>
<dbReference type="EMBL" id="QVIG01000001">
    <property type="protein sequence ID" value="RGD63343.1"/>
    <property type="molecule type" value="Genomic_DNA"/>
</dbReference>
<dbReference type="InterPro" id="IPR002563">
    <property type="entry name" value="Flavin_Rdtase-like_dom"/>
</dbReference>
<dbReference type="Pfam" id="PF01613">
    <property type="entry name" value="Flavin_Reduct"/>
    <property type="match status" value="1"/>
</dbReference>
<sequence>MTGAGGRTTAGPVSATAFRTLMAGFPAGVAVITAADEAGRPYGTTCTAISSVSADPPTLLVCMQRSSRTLAVLERSGGFAVNLLDDRARAVAELFAARGPDRFEHVGWTARPDWAGPHLDRAAHSVADCRITGSVTVADHVVLFGEVYRAAAADDGRPRPLVHGLRAYWSLGGRGALPDAPPDPTTEAQR</sequence>
<dbReference type="GO" id="GO:0042602">
    <property type="term" value="F:riboflavin reductase (NADPH) activity"/>
    <property type="evidence" value="ECO:0007669"/>
    <property type="project" value="TreeGrafter"/>
</dbReference>
<name>A0A373A5I7_9ACTN</name>
<dbReference type="AlphaFoldDB" id="A0A373A5I7"/>
<protein>
    <submittedName>
        <fullName evidence="3">Flavin reductase</fullName>
    </submittedName>
</protein>
<evidence type="ECO:0000256" key="1">
    <source>
        <dbReference type="ARBA" id="ARBA00023002"/>
    </source>
</evidence>
<feature type="domain" description="Flavin reductase like" evidence="2">
    <location>
        <begin position="22"/>
        <end position="170"/>
    </location>
</feature>
<dbReference type="SUPFAM" id="SSF50475">
    <property type="entry name" value="FMN-binding split barrel"/>
    <property type="match status" value="1"/>
</dbReference>
<dbReference type="InterPro" id="IPR012349">
    <property type="entry name" value="Split_barrel_FMN-bd"/>
</dbReference>